<proteinExistence type="predicted"/>
<comment type="caution">
    <text evidence="1">The sequence shown here is derived from an EMBL/GenBank/DDBJ whole genome shotgun (WGS) entry which is preliminary data.</text>
</comment>
<dbReference type="Gene3D" id="2.60.120.260">
    <property type="entry name" value="Galactose-binding domain-like"/>
    <property type="match status" value="1"/>
</dbReference>
<dbReference type="InterPro" id="IPR011990">
    <property type="entry name" value="TPR-like_helical_dom_sf"/>
</dbReference>
<keyword evidence="2" id="KW-1185">Reference proteome</keyword>
<sequence length="650" mass="71795">MSTIVNLVPNPGFEQTAPGSRGRSDFELPYAEGGLYTHVHNTARASTAWCAGGRQSVFVEGTSRSNDTHIAPGGRNEEGTFRLGMRPGETYTAQVTVHLEERLRGALHKDALTIALGCVMGGRTDWRVAVSEPAPNRPGTRQLTLTFTVPAEATAAWIRLVCGMSAGAGGVHWDDVMLTQSPGALPYFDGDTPEDACFTYGWTGARQLSPSTRTLKDPDLMLRDPGTREPLDEEQLQDVCRLLAEAGTAEELALVSEHIRRLPTLTEETARLLTAMLGEAQERMERRRARVSASAGLDRVPEHHVQKARALLNERRWRSAAAAYERAVALAPEDAQLRYELAEAYDRVRDDASSLRVCREAVALDAPLPFDALAALETYPRAFRARRTTGLFVAERLAEIRRRADAAPGGEGSVGDPLPVFSYWAQGRAAAPPLVQRCLARIEEAAEGSAHVLSDADLPYYVSIPRNIEAAVGANKTYFSDILRVELLHRYGGAWLDSTCWLGTAAAPFLDRCLTAGFTAPSYTGPRISSWFMAARPGSRIVALLRSALHLWWEERPYLPHYYHLHHVFEMLYRLDEEFQQEWDAAYAPSSQAAHAFHARLLEPRSGVDVEAILRRSPVQKLRYKYDPAAVTPDLLVAHLVRGEASLVLR</sequence>
<dbReference type="EMBL" id="BAAAPZ010000018">
    <property type="protein sequence ID" value="GAA2105354.1"/>
    <property type="molecule type" value="Genomic_DNA"/>
</dbReference>
<dbReference type="SUPFAM" id="SSF48452">
    <property type="entry name" value="TPR-like"/>
    <property type="match status" value="1"/>
</dbReference>
<dbReference type="InterPro" id="IPR019734">
    <property type="entry name" value="TPR_rpt"/>
</dbReference>
<dbReference type="InterPro" id="IPR008441">
    <property type="entry name" value="AfumC-like_glycosyl_Trfase"/>
</dbReference>
<gene>
    <name evidence="1" type="ORF">GCM10009823_30720</name>
</gene>
<dbReference type="InterPro" id="IPR029044">
    <property type="entry name" value="Nucleotide-diphossugar_trans"/>
</dbReference>
<protein>
    <recommendedName>
        <fullName evidence="3">Tetratricopeptide repeat protein</fullName>
    </recommendedName>
</protein>
<dbReference type="Pfam" id="PF05704">
    <property type="entry name" value="Caps_synth"/>
    <property type="match status" value="1"/>
</dbReference>
<dbReference type="SMART" id="SM00028">
    <property type="entry name" value="TPR"/>
    <property type="match status" value="2"/>
</dbReference>
<dbReference type="Gene3D" id="3.90.550.20">
    <property type="match status" value="1"/>
</dbReference>
<dbReference type="RefSeq" id="WP_344338285.1">
    <property type="nucleotide sequence ID" value="NZ_BAAAPZ010000018.1"/>
</dbReference>
<dbReference type="SUPFAM" id="SSF53448">
    <property type="entry name" value="Nucleotide-diphospho-sugar transferases"/>
    <property type="match status" value="1"/>
</dbReference>
<organism evidence="1 2">
    <name type="scientific">Brevibacterium salitolerans</name>
    <dbReference type="NCBI Taxonomy" id="1403566"/>
    <lineage>
        <taxon>Bacteria</taxon>
        <taxon>Bacillati</taxon>
        <taxon>Actinomycetota</taxon>
        <taxon>Actinomycetes</taxon>
        <taxon>Micrococcales</taxon>
        <taxon>Brevibacteriaceae</taxon>
        <taxon>Brevibacterium</taxon>
    </lineage>
</organism>
<evidence type="ECO:0000313" key="2">
    <source>
        <dbReference type="Proteomes" id="UP001500984"/>
    </source>
</evidence>
<name>A0ABN2X648_9MICO</name>
<reference evidence="1 2" key="1">
    <citation type="journal article" date="2019" name="Int. J. Syst. Evol. Microbiol.">
        <title>The Global Catalogue of Microorganisms (GCM) 10K type strain sequencing project: providing services to taxonomists for standard genome sequencing and annotation.</title>
        <authorList>
            <consortium name="The Broad Institute Genomics Platform"/>
            <consortium name="The Broad Institute Genome Sequencing Center for Infectious Disease"/>
            <person name="Wu L."/>
            <person name="Ma J."/>
        </authorList>
    </citation>
    <scope>NUCLEOTIDE SEQUENCE [LARGE SCALE GENOMIC DNA]</scope>
    <source>
        <strain evidence="1 2">JCM 15900</strain>
    </source>
</reference>
<evidence type="ECO:0008006" key="3">
    <source>
        <dbReference type="Google" id="ProtNLM"/>
    </source>
</evidence>
<dbReference type="Proteomes" id="UP001500984">
    <property type="component" value="Unassembled WGS sequence"/>
</dbReference>
<accession>A0ABN2X648</accession>
<dbReference type="Gene3D" id="1.25.40.10">
    <property type="entry name" value="Tetratricopeptide repeat domain"/>
    <property type="match status" value="1"/>
</dbReference>
<evidence type="ECO:0000313" key="1">
    <source>
        <dbReference type="EMBL" id="GAA2105354.1"/>
    </source>
</evidence>